<organism evidence="1 2">
    <name type="scientific">Rhododendron molle</name>
    <name type="common">Chinese azalea</name>
    <name type="synonym">Azalea mollis</name>
    <dbReference type="NCBI Taxonomy" id="49168"/>
    <lineage>
        <taxon>Eukaryota</taxon>
        <taxon>Viridiplantae</taxon>
        <taxon>Streptophyta</taxon>
        <taxon>Embryophyta</taxon>
        <taxon>Tracheophyta</taxon>
        <taxon>Spermatophyta</taxon>
        <taxon>Magnoliopsida</taxon>
        <taxon>eudicotyledons</taxon>
        <taxon>Gunneridae</taxon>
        <taxon>Pentapetalae</taxon>
        <taxon>asterids</taxon>
        <taxon>Ericales</taxon>
        <taxon>Ericaceae</taxon>
        <taxon>Ericoideae</taxon>
        <taxon>Rhodoreae</taxon>
        <taxon>Rhododendron</taxon>
    </lineage>
</organism>
<evidence type="ECO:0000313" key="1">
    <source>
        <dbReference type="EMBL" id="KAI8555704.1"/>
    </source>
</evidence>
<gene>
    <name evidence="1" type="ORF">RHMOL_Rhmol05G0195200</name>
</gene>
<comment type="caution">
    <text evidence="1">The sequence shown here is derived from an EMBL/GenBank/DDBJ whole genome shotgun (WGS) entry which is preliminary data.</text>
</comment>
<proteinExistence type="predicted"/>
<dbReference type="EMBL" id="CM046392">
    <property type="protein sequence ID" value="KAI8555704.1"/>
    <property type="molecule type" value="Genomic_DNA"/>
</dbReference>
<evidence type="ECO:0000313" key="2">
    <source>
        <dbReference type="Proteomes" id="UP001062846"/>
    </source>
</evidence>
<sequence>MVSLTSLCGEIHTISTNKRKNNVHPLLRRVNKIIPAHPTNFKSTSLCVRARLLAKLFGQID</sequence>
<protein>
    <submittedName>
        <fullName evidence="1">Uncharacterized protein</fullName>
    </submittedName>
</protein>
<keyword evidence="2" id="KW-1185">Reference proteome</keyword>
<reference evidence="1" key="1">
    <citation type="submission" date="2022-02" db="EMBL/GenBank/DDBJ databases">
        <title>Plant Genome Project.</title>
        <authorList>
            <person name="Zhang R.-G."/>
        </authorList>
    </citation>
    <scope>NUCLEOTIDE SEQUENCE</scope>
    <source>
        <strain evidence="1">AT1</strain>
    </source>
</reference>
<dbReference type="Proteomes" id="UP001062846">
    <property type="component" value="Chromosome 5"/>
</dbReference>
<name>A0ACC0NRX0_RHOML</name>
<accession>A0ACC0NRX0</accession>